<dbReference type="Proteomes" id="UP000664398">
    <property type="component" value="Unassembled WGS sequence"/>
</dbReference>
<dbReference type="EMBL" id="JAGDYL010000013">
    <property type="protein sequence ID" value="MBO1805439.1"/>
    <property type="molecule type" value="Genomic_DNA"/>
</dbReference>
<comment type="caution">
    <text evidence="1">The sequence shown here is derived from an EMBL/GenBank/DDBJ whole genome shotgun (WGS) entry which is preliminary data.</text>
</comment>
<accession>A0A939LV82</accession>
<name>A0A939LV82_9MICO</name>
<keyword evidence="2" id="KW-1185">Reference proteome</keyword>
<evidence type="ECO:0000313" key="2">
    <source>
        <dbReference type="Proteomes" id="UP000664398"/>
    </source>
</evidence>
<dbReference type="AlphaFoldDB" id="A0A939LV82"/>
<evidence type="ECO:0000313" key="1">
    <source>
        <dbReference type="EMBL" id="MBO1805439.1"/>
    </source>
</evidence>
<protein>
    <submittedName>
        <fullName evidence="1">Uncharacterized protein</fullName>
    </submittedName>
</protein>
<proteinExistence type="predicted"/>
<sequence>MTRSIDSAAVPAFQTPEGLRALLIRLDEAGPGSWRFDAEAHELAKFVARKYAQLARNHGLDKWEAVTAAFDAMRDAGARRADDPWGYVTKAVKLTCYYEERGQGLLCSVSRARKKHASVHHDAERLADREQARLEYDPAFQTTTVFPSDDFEQEVPGPAQMAVESAVAIFMRLGWPVEVARYTVEYISDVLARLGSRPSAYDALRRDTTARALYDLSKKSWNTAVLVLLGNPNPAYAATRAGRGLLKRLALEEPIELVFADDVLVMKIVEAAPASGGLP</sequence>
<organism evidence="1 2">
    <name type="scientific">Leucobacter ruminantium</name>
    <dbReference type="NCBI Taxonomy" id="1289170"/>
    <lineage>
        <taxon>Bacteria</taxon>
        <taxon>Bacillati</taxon>
        <taxon>Actinomycetota</taxon>
        <taxon>Actinomycetes</taxon>
        <taxon>Micrococcales</taxon>
        <taxon>Microbacteriaceae</taxon>
        <taxon>Leucobacter</taxon>
    </lineage>
</organism>
<reference evidence="1" key="1">
    <citation type="submission" date="2021-03" db="EMBL/GenBank/DDBJ databases">
        <title>Leucobacter chromiisoli sp. nov., isolated from chromium-containing soil of chemical plant.</title>
        <authorList>
            <person name="Xu Z."/>
        </authorList>
    </citation>
    <scope>NUCLEOTIDE SEQUENCE</scope>
    <source>
        <strain evidence="1">A2</strain>
    </source>
</reference>
<gene>
    <name evidence="1" type="ORF">J4H91_08925</name>
</gene>